<dbReference type="InParanoid" id="E9GQK0"/>
<proteinExistence type="predicted"/>
<accession>E9GQK0</accession>
<organism evidence="2 3">
    <name type="scientific">Daphnia pulex</name>
    <name type="common">Water flea</name>
    <dbReference type="NCBI Taxonomy" id="6669"/>
    <lineage>
        <taxon>Eukaryota</taxon>
        <taxon>Metazoa</taxon>
        <taxon>Ecdysozoa</taxon>
        <taxon>Arthropoda</taxon>
        <taxon>Crustacea</taxon>
        <taxon>Branchiopoda</taxon>
        <taxon>Diplostraca</taxon>
        <taxon>Cladocera</taxon>
        <taxon>Anomopoda</taxon>
        <taxon>Daphniidae</taxon>
        <taxon>Daphnia</taxon>
    </lineage>
</organism>
<keyword evidence="1" id="KW-0472">Membrane</keyword>
<keyword evidence="1" id="KW-1133">Transmembrane helix</keyword>
<dbReference type="EMBL" id="GL732558">
    <property type="protein sequence ID" value="EFX78314.1"/>
    <property type="molecule type" value="Genomic_DNA"/>
</dbReference>
<dbReference type="HOGENOM" id="CLU_1246490_0_0_1"/>
<dbReference type="KEGG" id="dpx:DAPPUDRAFT_246456"/>
<sequence length="222" mass="24783">MFIKQRLRLYVDNVCTMEKWLERLAHAVARRAFLLSAAYPSRLVVTLNLTYSFLRMMDVNFFDGFCQAVGCPVIQLFASIGNLFNARLIVVGYGGFLSVFPLGPLTVLLILLPSVDRDVSELESLDWFLHGDGDFYDMCLTPSTGLLRLASLGVFRGFSSALRNCNVKRKIAIGQVFYPLDPDCPDVTLAIEQLIDKVEAKAHFDGILTFLLKTGNVKGEFA</sequence>
<evidence type="ECO:0000313" key="2">
    <source>
        <dbReference type="EMBL" id="EFX78314.1"/>
    </source>
</evidence>
<feature type="transmembrane region" description="Helical" evidence="1">
    <location>
        <begin position="61"/>
        <end position="84"/>
    </location>
</feature>
<evidence type="ECO:0000313" key="3">
    <source>
        <dbReference type="Proteomes" id="UP000000305"/>
    </source>
</evidence>
<feature type="transmembrane region" description="Helical" evidence="1">
    <location>
        <begin position="90"/>
        <end position="112"/>
    </location>
</feature>
<keyword evidence="3" id="KW-1185">Reference proteome</keyword>
<gene>
    <name evidence="2" type="ORF">DAPPUDRAFT_246456</name>
</gene>
<keyword evidence="1" id="KW-0812">Transmembrane</keyword>
<evidence type="ECO:0000256" key="1">
    <source>
        <dbReference type="SAM" id="Phobius"/>
    </source>
</evidence>
<dbReference type="AlphaFoldDB" id="E9GQK0"/>
<name>E9GQK0_DAPPU</name>
<protein>
    <submittedName>
        <fullName evidence="2">Uncharacterized protein</fullName>
    </submittedName>
</protein>
<reference evidence="2 3" key="1">
    <citation type="journal article" date="2011" name="Science">
        <title>The ecoresponsive genome of Daphnia pulex.</title>
        <authorList>
            <person name="Colbourne J.K."/>
            <person name="Pfrender M.E."/>
            <person name="Gilbert D."/>
            <person name="Thomas W.K."/>
            <person name="Tucker A."/>
            <person name="Oakley T.H."/>
            <person name="Tokishita S."/>
            <person name="Aerts A."/>
            <person name="Arnold G.J."/>
            <person name="Basu M.K."/>
            <person name="Bauer D.J."/>
            <person name="Caceres C.E."/>
            <person name="Carmel L."/>
            <person name="Casola C."/>
            <person name="Choi J.H."/>
            <person name="Detter J.C."/>
            <person name="Dong Q."/>
            <person name="Dusheyko S."/>
            <person name="Eads B.D."/>
            <person name="Frohlich T."/>
            <person name="Geiler-Samerotte K.A."/>
            <person name="Gerlach D."/>
            <person name="Hatcher P."/>
            <person name="Jogdeo S."/>
            <person name="Krijgsveld J."/>
            <person name="Kriventseva E.V."/>
            <person name="Kultz D."/>
            <person name="Laforsch C."/>
            <person name="Lindquist E."/>
            <person name="Lopez J."/>
            <person name="Manak J.R."/>
            <person name="Muller J."/>
            <person name="Pangilinan J."/>
            <person name="Patwardhan R.P."/>
            <person name="Pitluck S."/>
            <person name="Pritham E.J."/>
            <person name="Rechtsteiner A."/>
            <person name="Rho M."/>
            <person name="Rogozin I.B."/>
            <person name="Sakarya O."/>
            <person name="Salamov A."/>
            <person name="Schaack S."/>
            <person name="Shapiro H."/>
            <person name="Shiga Y."/>
            <person name="Skalitzky C."/>
            <person name="Smith Z."/>
            <person name="Souvorov A."/>
            <person name="Sung W."/>
            <person name="Tang Z."/>
            <person name="Tsuchiya D."/>
            <person name="Tu H."/>
            <person name="Vos H."/>
            <person name="Wang M."/>
            <person name="Wolf Y.I."/>
            <person name="Yamagata H."/>
            <person name="Yamada T."/>
            <person name="Ye Y."/>
            <person name="Shaw J.R."/>
            <person name="Andrews J."/>
            <person name="Crease T.J."/>
            <person name="Tang H."/>
            <person name="Lucas S.M."/>
            <person name="Robertson H.M."/>
            <person name="Bork P."/>
            <person name="Koonin E.V."/>
            <person name="Zdobnov E.M."/>
            <person name="Grigoriev I.V."/>
            <person name="Lynch M."/>
            <person name="Boore J.L."/>
        </authorList>
    </citation>
    <scope>NUCLEOTIDE SEQUENCE [LARGE SCALE GENOMIC DNA]</scope>
</reference>
<dbReference type="Proteomes" id="UP000000305">
    <property type="component" value="Unassembled WGS sequence"/>
</dbReference>